<evidence type="ECO:0008006" key="3">
    <source>
        <dbReference type="Google" id="ProtNLM"/>
    </source>
</evidence>
<dbReference type="Proteomes" id="UP000427769">
    <property type="component" value="Chromosome"/>
</dbReference>
<protein>
    <recommendedName>
        <fullName evidence="3">Replication protein A C-terminal domain-containing protein</fullName>
    </recommendedName>
</protein>
<dbReference type="KEGG" id="dwd:DSCW_15690"/>
<proteinExistence type="predicted"/>
<organism evidence="1 2">
    <name type="scientific">Desulfosarcina widdelii</name>
    <dbReference type="NCBI Taxonomy" id="947919"/>
    <lineage>
        <taxon>Bacteria</taxon>
        <taxon>Pseudomonadati</taxon>
        <taxon>Thermodesulfobacteriota</taxon>
        <taxon>Desulfobacteria</taxon>
        <taxon>Desulfobacterales</taxon>
        <taxon>Desulfosarcinaceae</taxon>
        <taxon>Desulfosarcina</taxon>
    </lineage>
</organism>
<dbReference type="AlphaFoldDB" id="A0A5K7YWL7"/>
<name>A0A5K7YWL7_9BACT</name>
<evidence type="ECO:0000313" key="2">
    <source>
        <dbReference type="Proteomes" id="UP000427769"/>
    </source>
</evidence>
<keyword evidence="2" id="KW-1185">Reference proteome</keyword>
<dbReference type="RefSeq" id="WP_155303203.1">
    <property type="nucleotide sequence ID" value="NZ_AP021875.1"/>
</dbReference>
<sequence length="116" mass="12662">MKKAAKDLKVIVRQLNALAKKTETLAKTLDSAPKKKVAKKKVAKAAKKKAAPKAKAGTPTDKVLTIMKRFKKGISVEALRGKSGFTEKQISNIVHRACQKGKMKRIGRGIYSVYGL</sequence>
<dbReference type="OrthoDB" id="5421590at2"/>
<reference evidence="1 2" key="1">
    <citation type="submission" date="2019-11" db="EMBL/GenBank/DDBJ databases">
        <title>Comparative genomics of hydrocarbon-degrading Desulfosarcina strains.</title>
        <authorList>
            <person name="Watanabe M."/>
            <person name="Kojima H."/>
            <person name="Fukui M."/>
        </authorList>
    </citation>
    <scope>NUCLEOTIDE SEQUENCE [LARGE SCALE GENOMIC DNA]</scope>
    <source>
        <strain evidence="1 2">PP31</strain>
    </source>
</reference>
<gene>
    <name evidence="1" type="ORF">DSCW_15690</name>
</gene>
<dbReference type="EMBL" id="AP021875">
    <property type="protein sequence ID" value="BBO74152.1"/>
    <property type="molecule type" value="Genomic_DNA"/>
</dbReference>
<evidence type="ECO:0000313" key="1">
    <source>
        <dbReference type="EMBL" id="BBO74152.1"/>
    </source>
</evidence>
<accession>A0A5K7YWL7</accession>